<evidence type="ECO:0000313" key="3">
    <source>
        <dbReference type="Proteomes" id="UP001152799"/>
    </source>
</evidence>
<evidence type="ECO:0000256" key="1">
    <source>
        <dbReference type="SAM" id="SignalP"/>
    </source>
</evidence>
<name>A0A9N9MLL4_9CUCU</name>
<proteinExistence type="predicted"/>
<gene>
    <name evidence="2" type="ORF">CEUTPL_LOCUS6797</name>
</gene>
<feature type="signal peptide" evidence="1">
    <location>
        <begin position="1"/>
        <end position="18"/>
    </location>
</feature>
<sequence>MYALTAITLIGALAFAHAGGIGVGLAGSIDSAATLIGPSGTVSRSGLAAVGPIAGPGAIIAGAAPGVISAGGIGLGVGGLGVGGLGVGLGLGGLGLNGLGLAGNQLAVKALGLEGSGIEGQWIPDINEQLHDDGSWRPDVHG</sequence>
<protein>
    <submittedName>
        <fullName evidence="2">Uncharacterized protein</fullName>
    </submittedName>
</protein>
<dbReference type="EMBL" id="OU892279">
    <property type="protein sequence ID" value="CAG9766209.1"/>
    <property type="molecule type" value="Genomic_DNA"/>
</dbReference>
<accession>A0A9N9MLL4</accession>
<keyword evidence="3" id="KW-1185">Reference proteome</keyword>
<reference evidence="2" key="1">
    <citation type="submission" date="2022-01" db="EMBL/GenBank/DDBJ databases">
        <authorList>
            <person name="King R."/>
        </authorList>
    </citation>
    <scope>NUCLEOTIDE SEQUENCE</scope>
</reference>
<dbReference type="AlphaFoldDB" id="A0A9N9MLL4"/>
<organism evidence="2 3">
    <name type="scientific">Ceutorhynchus assimilis</name>
    <name type="common">cabbage seed weevil</name>
    <dbReference type="NCBI Taxonomy" id="467358"/>
    <lineage>
        <taxon>Eukaryota</taxon>
        <taxon>Metazoa</taxon>
        <taxon>Ecdysozoa</taxon>
        <taxon>Arthropoda</taxon>
        <taxon>Hexapoda</taxon>
        <taxon>Insecta</taxon>
        <taxon>Pterygota</taxon>
        <taxon>Neoptera</taxon>
        <taxon>Endopterygota</taxon>
        <taxon>Coleoptera</taxon>
        <taxon>Polyphaga</taxon>
        <taxon>Cucujiformia</taxon>
        <taxon>Curculionidae</taxon>
        <taxon>Ceutorhynchinae</taxon>
        <taxon>Ceutorhynchus</taxon>
    </lineage>
</organism>
<feature type="chain" id="PRO_5040240672" evidence="1">
    <location>
        <begin position="19"/>
        <end position="142"/>
    </location>
</feature>
<dbReference type="OrthoDB" id="6771899at2759"/>
<evidence type="ECO:0000313" key="2">
    <source>
        <dbReference type="EMBL" id="CAG9766209.1"/>
    </source>
</evidence>
<keyword evidence="1" id="KW-0732">Signal</keyword>
<dbReference type="Proteomes" id="UP001152799">
    <property type="component" value="Chromosome 3"/>
</dbReference>